<comment type="caution">
    <text evidence="1">The sequence shown here is derived from an EMBL/GenBank/DDBJ whole genome shotgun (WGS) entry which is preliminary data.</text>
</comment>
<dbReference type="Proteomes" id="UP000029095">
    <property type="component" value="Unassembled WGS sequence"/>
</dbReference>
<dbReference type="AlphaFoldDB" id="A0A086MRC8"/>
<dbReference type="STRING" id="1915400.FM21_34815"/>
<keyword evidence="2" id="KW-1185">Reference proteome</keyword>
<dbReference type="PANTHER" id="PTHR43611:SF3">
    <property type="entry name" value="FLAVIN MONONUCLEOTIDE HYDROLASE 1, CHLOROPLATIC"/>
    <property type="match status" value="1"/>
</dbReference>
<evidence type="ECO:0000313" key="2">
    <source>
        <dbReference type="Proteomes" id="UP000029095"/>
    </source>
</evidence>
<name>A0A086MRC8_9ACTN</name>
<dbReference type="PANTHER" id="PTHR43611">
    <property type="entry name" value="ALPHA-D-GLUCOSE 1-PHOSPHATE PHOSPHATASE"/>
    <property type="match status" value="1"/>
</dbReference>
<evidence type="ECO:0000313" key="1">
    <source>
        <dbReference type="EMBL" id="KFG71446.1"/>
    </source>
</evidence>
<dbReference type="RefSeq" id="WP_043385910.1">
    <property type="nucleotide sequence ID" value="NZ_KN039950.1"/>
</dbReference>
<dbReference type="InterPro" id="IPR023198">
    <property type="entry name" value="PGP-like_dom2"/>
</dbReference>
<dbReference type="EMBL" id="JNFQ01000007">
    <property type="protein sequence ID" value="KFG71446.1"/>
    <property type="molecule type" value="Genomic_DNA"/>
</dbReference>
<dbReference type="InterPro" id="IPR036412">
    <property type="entry name" value="HAD-like_sf"/>
</dbReference>
<accession>A0A086MRC8</accession>
<gene>
    <name evidence="1" type="ORF">FM21_34815</name>
</gene>
<reference evidence="1 2" key="1">
    <citation type="submission" date="2014-05" db="EMBL/GenBank/DDBJ databases">
        <title>Complete genome sequence of the Streptomyces mutabilis TRM45540.</title>
        <authorList>
            <person name="Luo X."/>
            <person name="Zhang L."/>
        </authorList>
    </citation>
    <scope>NUCLEOTIDE SEQUENCE [LARGE SCALE GENOMIC DNA]</scope>
    <source>
        <strain evidence="1 2">TRM45540</strain>
    </source>
</reference>
<dbReference type="SUPFAM" id="SSF56784">
    <property type="entry name" value="HAD-like"/>
    <property type="match status" value="1"/>
</dbReference>
<evidence type="ECO:0008006" key="3">
    <source>
        <dbReference type="Google" id="ProtNLM"/>
    </source>
</evidence>
<dbReference type="InterPro" id="IPR006439">
    <property type="entry name" value="HAD-SF_hydro_IA"/>
</dbReference>
<dbReference type="Gene3D" id="3.40.50.1000">
    <property type="entry name" value="HAD superfamily/HAD-like"/>
    <property type="match status" value="1"/>
</dbReference>
<dbReference type="Gene3D" id="1.10.150.240">
    <property type="entry name" value="Putative phosphatase, domain 2"/>
    <property type="match status" value="1"/>
</dbReference>
<proteinExistence type="predicted"/>
<dbReference type="Pfam" id="PF00702">
    <property type="entry name" value="Hydrolase"/>
    <property type="match status" value="1"/>
</dbReference>
<dbReference type="NCBIfam" id="TIGR01509">
    <property type="entry name" value="HAD-SF-IA-v3"/>
    <property type="match status" value="1"/>
</dbReference>
<organism evidence="1 2">
    <name type="scientific">Streptomyces mutabilis</name>
    <dbReference type="NCBI Taxonomy" id="67332"/>
    <lineage>
        <taxon>Bacteria</taxon>
        <taxon>Bacillati</taxon>
        <taxon>Actinomycetota</taxon>
        <taxon>Actinomycetes</taxon>
        <taxon>Kitasatosporales</taxon>
        <taxon>Streptomycetaceae</taxon>
        <taxon>Streptomyces</taxon>
    </lineage>
</organism>
<dbReference type="InterPro" id="IPR023214">
    <property type="entry name" value="HAD_sf"/>
</dbReference>
<sequence length="224" mass="23983">MTTAASTAHRDRLEAAILDYNGVLGIHPGSAHWKALAELAGWAPQDVKAFQKAFWQRRTAYDEGTITTEVFWSGLLRSGLVAPPGSPLLAALTHADTQMWTTVDPAVLDVLHAAHRAGTPLVLLSNAPLALAAALDSTNWCRTLFTKTVYSARIGVNKPHRRAYEAALAAAGWPAPERTLFADDRADNVEAASSLGLRGYHFTGDADELARQLIQGAGQLAGHL</sequence>
<dbReference type="HOGENOM" id="CLU_045011_9_3_11"/>
<protein>
    <recommendedName>
        <fullName evidence="3">Hydrolase</fullName>
    </recommendedName>
</protein>